<dbReference type="RefSeq" id="WP_224313446.1">
    <property type="nucleotide sequence ID" value="NZ_JAIRBM010000008.1"/>
</dbReference>
<dbReference type="Proteomes" id="UP000704176">
    <property type="component" value="Unassembled WGS sequence"/>
</dbReference>
<name>A0ABS7VQE5_9HYPH</name>
<comment type="caution">
    <text evidence="2">The sequence shown here is derived from an EMBL/GenBank/DDBJ whole genome shotgun (WGS) entry which is preliminary data.</text>
</comment>
<dbReference type="PANTHER" id="PTHR46018:SF2">
    <property type="entry name" value="ZINC PHOSPHODIESTERASE ELAC PROTEIN 1"/>
    <property type="match status" value="1"/>
</dbReference>
<dbReference type="InterPro" id="IPR036866">
    <property type="entry name" value="RibonucZ/Hydroxyglut_hydro"/>
</dbReference>
<dbReference type="SUPFAM" id="SSF56281">
    <property type="entry name" value="Metallo-hydrolase/oxidoreductase"/>
    <property type="match status" value="1"/>
</dbReference>
<dbReference type="Pfam" id="PF12706">
    <property type="entry name" value="Lactamase_B_2"/>
    <property type="match status" value="1"/>
</dbReference>
<sequence length="301" mass="32816">MVRRAVSSEPLQIRFWGTRGSTCASGPNFVEFGSHTACVEVRCGDRLFVVDAGSGIAALGAELGANAPMEIDLLFSHLHLDHVCGLPFFKPVLLSSDRVVRTYCGNLDGESAQAALERLYAPPLFPIRLDQLPAQFEHYGFKAGETLTFTDGATVTTHRLNHPGGATGYRFEHGGRSVCYISDIEHSDPWPDPGLVAFVRNADLLIYDGMFSEVEYPRCRGWGHSTWEKGAELARAAHVETLAIFHLYPGHDDAFLKAAEAEMQKVMPSSFVARERQTVSLAPVTAETVAEQAKAAKVPAV</sequence>
<evidence type="ECO:0000313" key="2">
    <source>
        <dbReference type="EMBL" id="MBZ6077138.1"/>
    </source>
</evidence>
<accession>A0ABS7VQE5</accession>
<dbReference type="EMBL" id="JAIRBM010000008">
    <property type="protein sequence ID" value="MBZ6077138.1"/>
    <property type="molecule type" value="Genomic_DNA"/>
</dbReference>
<dbReference type="Gene3D" id="3.60.15.10">
    <property type="entry name" value="Ribonuclease Z/Hydroxyacylglutathione hydrolase-like"/>
    <property type="match status" value="1"/>
</dbReference>
<proteinExistence type="predicted"/>
<gene>
    <name evidence="2" type="ORF">K9B37_12710</name>
</gene>
<organism evidence="2 3">
    <name type="scientific">Microvirga puerhi</name>
    <dbReference type="NCBI Taxonomy" id="2876078"/>
    <lineage>
        <taxon>Bacteria</taxon>
        <taxon>Pseudomonadati</taxon>
        <taxon>Pseudomonadota</taxon>
        <taxon>Alphaproteobacteria</taxon>
        <taxon>Hyphomicrobiales</taxon>
        <taxon>Methylobacteriaceae</taxon>
        <taxon>Microvirga</taxon>
    </lineage>
</organism>
<dbReference type="SMART" id="SM00849">
    <property type="entry name" value="Lactamase_B"/>
    <property type="match status" value="1"/>
</dbReference>
<evidence type="ECO:0000259" key="1">
    <source>
        <dbReference type="SMART" id="SM00849"/>
    </source>
</evidence>
<dbReference type="PANTHER" id="PTHR46018">
    <property type="entry name" value="ZINC PHOSPHODIESTERASE ELAC PROTEIN 1"/>
    <property type="match status" value="1"/>
</dbReference>
<dbReference type="CDD" id="cd07715">
    <property type="entry name" value="TaR3-like_MBL-fold"/>
    <property type="match status" value="1"/>
</dbReference>
<keyword evidence="3" id="KW-1185">Reference proteome</keyword>
<reference evidence="2 3" key="1">
    <citation type="submission" date="2021-09" db="EMBL/GenBank/DDBJ databases">
        <title>The complete genome sequence of a new microorganism.</title>
        <authorList>
            <person name="Zi Z."/>
        </authorList>
    </citation>
    <scope>NUCLEOTIDE SEQUENCE [LARGE SCALE GENOMIC DNA]</scope>
    <source>
        <strain evidence="2 3">WGZ8</strain>
    </source>
</reference>
<dbReference type="InterPro" id="IPR001279">
    <property type="entry name" value="Metallo-B-lactamas"/>
</dbReference>
<protein>
    <submittedName>
        <fullName evidence="2">MBL fold metallo-hydrolase</fullName>
    </submittedName>
</protein>
<evidence type="ECO:0000313" key="3">
    <source>
        <dbReference type="Proteomes" id="UP000704176"/>
    </source>
</evidence>
<feature type="domain" description="Metallo-beta-lactamase" evidence="1">
    <location>
        <begin position="35"/>
        <end position="210"/>
    </location>
</feature>